<dbReference type="InterPro" id="IPR011145">
    <property type="entry name" value="Scavenger_mRNA_decap_enz_N"/>
</dbReference>
<dbReference type="Pfam" id="PF11969">
    <property type="entry name" value="DcpS_C"/>
    <property type="match status" value="1"/>
</dbReference>
<comment type="caution">
    <text evidence="2">The sequence shown here is derived from an EMBL/GenBank/DDBJ whole genome shotgun (WGS) entry which is preliminary data.</text>
</comment>
<dbReference type="PANTHER" id="PTHR12978">
    <property type="entry name" value="HISTIDINE TRIAD HIT PROTEIN MEMBER"/>
    <property type="match status" value="1"/>
</dbReference>
<dbReference type="PANTHER" id="PTHR12978:SF0">
    <property type="entry name" value="M7GPPPX DIPHOSPHATASE"/>
    <property type="match status" value="1"/>
</dbReference>
<dbReference type="EMBL" id="JARBJD010000010">
    <property type="protein sequence ID" value="KAK2962574.1"/>
    <property type="molecule type" value="Genomic_DNA"/>
</dbReference>
<dbReference type="Gene3D" id="3.30.428.10">
    <property type="entry name" value="HIT-like"/>
    <property type="match status" value="1"/>
</dbReference>
<sequence>MTIPFKLSEFHFERIVNILTDSNTVIVLATRVSGTQNEPGLLFFKKAAFDPEVVPRFFEVSTDDERSSRDCAEFTELQLHNSKFYNFIGECDPSLNPLFIKMIYPCTDADIKKTPLLYSGASLPFIESRSTESELKWVRNIVDGQAEQESIIYSSNQPDEGFVVLPDQKWDKQNTDSLYCLGIVKTNALRTIRDLTQAHIPLLLAMKEEGIKQISTKFNIDPSRVLCYLHYLPSFMQLHVHYVSTERSDMHAPRCHLVDDVIDNLRRSPTYYSDCSLTIVVQNDHQIIKTVQSSVKELLQ</sequence>
<gene>
    <name evidence="2" type="ORF">BLNAU_2406</name>
</gene>
<keyword evidence="3" id="KW-1185">Reference proteome</keyword>
<dbReference type="InterPro" id="IPR036265">
    <property type="entry name" value="HIT-like_sf"/>
</dbReference>
<reference evidence="2 3" key="1">
    <citation type="journal article" date="2022" name="bioRxiv">
        <title>Genomics of Preaxostyla Flagellates Illuminates Evolutionary Transitions and the Path Towards Mitochondrial Loss.</title>
        <authorList>
            <person name="Novak L.V.F."/>
            <person name="Treitli S.C."/>
            <person name="Pyrih J."/>
            <person name="Halakuc P."/>
            <person name="Pipaliya S.V."/>
            <person name="Vacek V."/>
            <person name="Brzon O."/>
            <person name="Soukal P."/>
            <person name="Eme L."/>
            <person name="Dacks J.B."/>
            <person name="Karnkowska A."/>
            <person name="Elias M."/>
            <person name="Hampl V."/>
        </authorList>
    </citation>
    <scope>NUCLEOTIDE SEQUENCE [LARGE SCALE GENOMIC DNA]</scope>
    <source>
        <strain evidence="2">NAU3</strain>
        <tissue evidence="2">Gut</tissue>
    </source>
</reference>
<evidence type="ECO:0000313" key="3">
    <source>
        <dbReference type="Proteomes" id="UP001281761"/>
    </source>
</evidence>
<accession>A0ABQ9YFR6</accession>
<dbReference type="EC" id="3.6.1.59" evidence="2"/>
<keyword evidence="2" id="KW-0378">Hydrolase</keyword>
<dbReference type="Pfam" id="PF05652">
    <property type="entry name" value="DcpS"/>
    <property type="match status" value="1"/>
</dbReference>
<evidence type="ECO:0000313" key="2">
    <source>
        <dbReference type="EMBL" id="KAK2962574.1"/>
    </source>
</evidence>
<organism evidence="2 3">
    <name type="scientific">Blattamonas nauphoetae</name>
    <dbReference type="NCBI Taxonomy" id="2049346"/>
    <lineage>
        <taxon>Eukaryota</taxon>
        <taxon>Metamonada</taxon>
        <taxon>Preaxostyla</taxon>
        <taxon>Oxymonadida</taxon>
        <taxon>Blattamonas</taxon>
    </lineage>
</organism>
<dbReference type="Proteomes" id="UP001281761">
    <property type="component" value="Unassembled WGS sequence"/>
</dbReference>
<dbReference type="Gene3D" id="3.30.200.40">
    <property type="entry name" value="Scavenger mRNA decapping enzyme, N-terminal domain"/>
    <property type="match status" value="1"/>
</dbReference>
<name>A0ABQ9YFR6_9EUKA</name>
<dbReference type="InterPro" id="IPR008594">
    <property type="entry name" value="DcpS/DCS2"/>
</dbReference>
<evidence type="ECO:0000256" key="1">
    <source>
        <dbReference type="ARBA" id="ARBA00010208"/>
    </source>
</evidence>
<proteinExistence type="inferred from homology"/>
<dbReference type="SUPFAM" id="SSF102860">
    <property type="entry name" value="mRNA decapping enzyme DcpS N-terminal domain"/>
    <property type="match status" value="1"/>
</dbReference>
<dbReference type="GO" id="GO:0140932">
    <property type="term" value="F:5'-(N(7)-methyl 5'-triphosphoguanosine)-[mRNA] diphosphatase activity"/>
    <property type="evidence" value="ECO:0007669"/>
    <property type="project" value="UniProtKB-EC"/>
</dbReference>
<dbReference type="SUPFAM" id="SSF54197">
    <property type="entry name" value="HIT-like"/>
    <property type="match status" value="1"/>
</dbReference>
<comment type="similarity">
    <text evidence="1">Belongs to the HIT family.</text>
</comment>
<protein>
    <submittedName>
        <fullName evidence="2">M7GpppX diphosphatase</fullName>
        <ecNumber evidence="2">3.6.1.59</ecNumber>
    </submittedName>
</protein>